<feature type="domain" description="Peptidase A1" evidence="7">
    <location>
        <begin position="111"/>
        <end position="389"/>
    </location>
</feature>
<evidence type="ECO:0000256" key="1">
    <source>
        <dbReference type="ARBA" id="ARBA00007447"/>
    </source>
</evidence>
<dbReference type="InterPro" id="IPR001461">
    <property type="entry name" value="Aspartic_peptidase_A1"/>
</dbReference>
<keyword evidence="5" id="KW-0378">Hydrolase</keyword>
<protein>
    <submittedName>
        <fullName evidence="8">Acid protease</fullName>
    </submittedName>
</protein>
<evidence type="ECO:0000313" key="8">
    <source>
        <dbReference type="EMBL" id="KAH8982271.1"/>
    </source>
</evidence>
<dbReference type="SUPFAM" id="SSF50630">
    <property type="entry name" value="Acid proteases"/>
    <property type="match status" value="1"/>
</dbReference>
<keyword evidence="4" id="KW-1015">Disulfide bond</keyword>
<feature type="active site" evidence="3">
    <location>
        <position position="281"/>
    </location>
</feature>
<keyword evidence="6" id="KW-0732">Signal</keyword>
<evidence type="ECO:0000256" key="2">
    <source>
        <dbReference type="ARBA" id="ARBA00022750"/>
    </source>
</evidence>
<dbReference type="Pfam" id="PF00026">
    <property type="entry name" value="Asp"/>
    <property type="match status" value="1"/>
</dbReference>
<keyword evidence="2 5" id="KW-0064">Aspartyl protease</keyword>
<comment type="similarity">
    <text evidence="1 5">Belongs to the peptidase A1 family.</text>
</comment>
<evidence type="ECO:0000259" key="7">
    <source>
        <dbReference type="PROSITE" id="PS51767"/>
    </source>
</evidence>
<keyword evidence="5 8" id="KW-0645">Protease</keyword>
<dbReference type="EMBL" id="JAKELL010000102">
    <property type="protein sequence ID" value="KAH8982271.1"/>
    <property type="molecule type" value="Genomic_DNA"/>
</dbReference>
<comment type="caution">
    <text evidence="8">The sequence shown here is derived from an EMBL/GenBank/DDBJ whole genome shotgun (WGS) entry which is preliminary data.</text>
</comment>
<evidence type="ECO:0000313" key="9">
    <source>
        <dbReference type="Proteomes" id="UP001201163"/>
    </source>
</evidence>
<sequence>MHLSTALALTTFSSLVGAVPLFGTSPSTGHGVRVAISKRSWLCDSDGIVKKAELRDQIHYTLEKIQGGFTRYQENIGEAHPLASSLSFRRPVKRAGGHGGDSLTDANSTLWYGEISVGTPSKTFTVDFDTGSSDLFLPGANCGPSCSGHKIYNVSDSSTAKDLNKKFELTYGDNSTVSGEQYTDTVSIVGLTANQTLGAAEVYSTGFQSDHFAADGLLGMGFPFYLAKQGSELYIGGTNPSHYSGNFTYVPVTTKGYWQVGFDGVWVNGTQVKRSASAIVDTGTTLILGETDGINALFAKIPGSRQVENGLYTIPCDFNTPISVGFGGKEFSVDPKTFNLGYHDSSSTDCVAGAASDDSLRGKFWIIGDVFLQNVYTAFDVGNGQVGFADLHS</sequence>
<gene>
    <name evidence="8" type="ORF">EDB92DRAFT_1894672</name>
</gene>
<dbReference type="GO" id="GO:0006508">
    <property type="term" value="P:proteolysis"/>
    <property type="evidence" value="ECO:0007669"/>
    <property type="project" value="UniProtKB-KW"/>
</dbReference>
<dbReference type="Proteomes" id="UP001201163">
    <property type="component" value="Unassembled WGS sequence"/>
</dbReference>
<dbReference type="PRINTS" id="PR00792">
    <property type="entry name" value="PEPSIN"/>
</dbReference>
<feature type="signal peptide" evidence="6">
    <location>
        <begin position="1"/>
        <end position="18"/>
    </location>
</feature>
<dbReference type="PANTHER" id="PTHR47966:SF51">
    <property type="entry name" value="BETA-SITE APP-CLEAVING ENZYME, ISOFORM A-RELATED"/>
    <property type="match status" value="1"/>
</dbReference>
<evidence type="ECO:0000256" key="4">
    <source>
        <dbReference type="PIRSR" id="PIRSR601461-2"/>
    </source>
</evidence>
<keyword evidence="9" id="KW-1185">Reference proteome</keyword>
<proteinExistence type="inferred from homology"/>
<feature type="active site" evidence="3">
    <location>
        <position position="129"/>
    </location>
</feature>
<name>A0AAD4L6E9_9AGAM</name>
<dbReference type="InterPro" id="IPR021109">
    <property type="entry name" value="Peptidase_aspartic_dom_sf"/>
</dbReference>
<organism evidence="8 9">
    <name type="scientific">Lactarius akahatsu</name>
    <dbReference type="NCBI Taxonomy" id="416441"/>
    <lineage>
        <taxon>Eukaryota</taxon>
        <taxon>Fungi</taxon>
        <taxon>Dikarya</taxon>
        <taxon>Basidiomycota</taxon>
        <taxon>Agaricomycotina</taxon>
        <taxon>Agaricomycetes</taxon>
        <taxon>Russulales</taxon>
        <taxon>Russulaceae</taxon>
        <taxon>Lactarius</taxon>
    </lineage>
</organism>
<feature type="chain" id="PRO_5042191982" evidence="6">
    <location>
        <begin position="19"/>
        <end position="393"/>
    </location>
</feature>
<dbReference type="InterPro" id="IPR033121">
    <property type="entry name" value="PEPTIDASE_A1"/>
</dbReference>
<dbReference type="CDD" id="cd05471">
    <property type="entry name" value="pepsin_like"/>
    <property type="match status" value="1"/>
</dbReference>
<evidence type="ECO:0000256" key="5">
    <source>
        <dbReference type="RuleBase" id="RU000454"/>
    </source>
</evidence>
<dbReference type="InterPro" id="IPR034164">
    <property type="entry name" value="Pepsin-like_dom"/>
</dbReference>
<dbReference type="PROSITE" id="PS00141">
    <property type="entry name" value="ASP_PROTEASE"/>
    <property type="match status" value="2"/>
</dbReference>
<evidence type="ECO:0000256" key="3">
    <source>
        <dbReference type="PIRSR" id="PIRSR601461-1"/>
    </source>
</evidence>
<accession>A0AAD4L6E9</accession>
<reference evidence="8" key="1">
    <citation type="submission" date="2022-01" db="EMBL/GenBank/DDBJ databases">
        <title>Comparative genomics reveals a dynamic genome evolution in the ectomycorrhizal milk-cap (Lactarius) mushrooms.</title>
        <authorList>
            <consortium name="DOE Joint Genome Institute"/>
            <person name="Lebreton A."/>
            <person name="Tang N."/>
            <person name="Kuo A."/>
            <person name="LaButti K."/>
            <person name="Drula E."/>
            <person name="Barry K."/>
            <person name="Clum A."/>
            <person name="Lipzen A."/>
            <person name="Mousain D."/>
            <person name="Ng V."/>
            <person name="Wang R."/>
            <person name="Wang X."/>
            <person name="Dai Y."/>
            <person name="Henrissat B."/>
            <person name="Grigoriev I.V."/>
            <person name="Guerin-Laguette A."/>
            <person name="Yu F."/>
            <person name="Martin F.M."/>
        </authorList>
    </citation>
    <scope>NUCLEOTIDE SEQUENCE</scope>
    <source>
        <strain evidence="8">QP</strain>
    </source>
</reference>
<dbReference type="GO" id="GO:0004190">
    <property type="term" value="F:aspartic-type endopeptidase activity"/>
    <property type="evidence" value="ECO:0007669"/>
    <property type="project" value="UniProtKB-KW"/>
</dbReference>
<dbReference type="InterPro" id="IPR001969">
    <property type="entry name" value="Aspartic_peptidase_AS"/>
</dbReference>
<evidence type="ECO:0000256" key="6">
    <source>
        <dbReference type="SAM" id="SignalP"/>
    </source>
</evidence>
<feature type="disulfide bond" evidence="4">
    <location>
        <begin position="142"/>
        <end position="146"/>
    </location>
</feature>
<dbReference type="PROSITE" id="PS51767">
    <property type="entry name" value="PEPTIDASE_A1"/>
    <property type="match status" value="1"/>
</dbReference>
<dbReference type="AlphaFoldDB" id="A0AAD4L6E9"/>
<dbReference type="PANTHER" id="PTHR47966">
    <property type="entry name" value="BETA-SITE APP-CLEAVING ENZYME, ISOFORM A-RELATED"/>
    <property type="match status" value="1"/>
</dbReference>
<dbReference type="Gene3D" id="2.40.70.10">
    <property type="entry name" value="Acid Proteases"/>
    <property type="match status" value="2"/>
</dbReference>